<organism evidence="16 17">
    <name type="scientific">Elizabethkingia anophelis NUHP1</name>
    <dbReference type="NCBI Taxonomy" id="1338011"/>
    <lineage>
        <taxon>Bacteria</taxon>
        <taxon>Pseudomonadati</taxon>
        <taxon>Bacteroidota</taxon>
        <taxon>Flavobacteriia</taxon>
        <taxon>Flavobacteriales</taxon>
        <taxon>Weeksellaceae</taxon>
        <taxon>Elizabethkingia</taxon>
    </lineage>
</organism>
<sequence>MSIKICIAGATGWAGSALSNGVLKEPDITLVSGISRSNAGSNLADILDVTTPEIPVFKDIEEALEGPSFDVLFEFTKPTIAKHNVVQAIKAGKNVIVGTSGLSDNDYAEIETLANQNDVSVLAVGNFAITAVLLQKFSVMAAKYIPNFEIIDYASHSKPDAPSGTTLELAKKISEVQTSADIVKDEDVIGYAKTRGEKINGVRVHSVRLPNYMISVESIFGLNDERLTIRHDSGMGAEPYVQGAILAIKKINTFKGFRRGLDSVLDEA</sequence>
<dbReference type="PIRSF" id="PIRSF000161">
    <property type="entry name" value="DHPR"/>
    <property type="match status" value="1"/>
</dbReference>
<keyword evidence="3" id="KW-0028">Amino-acid biosynthesis</keyword>
<evidence type="ECO:0000256" key="3">
    <source>
        <dbReference type="ARBA" id="ARBA00022605"/>
    </source>
</evidence>
<comment type="catalytic activity">
    <reaction evidence="12">
        <text>(S)-2,3,4,5-tetrahydrodipicolinate + NAD(+) + H2O = (2S,4S)-4-hydroxy-2,3,4,5-tetrahydrodipicolinate + NADH + H(+)</text>
        <dbReference type="Rhea" id="RHEA:35323"/>
        <dbReference type="ChEBI" id="CHEBI:15377"/>
        <dbReference type="ChEBI" id="CHEBI:15378"/>
        <dbReference type="ChEBI" id="CHEBI:16845"/>
        <dbReference type="ChEBI" id="CHEBI:57540"/>
        <dbReference type="ChEBI" id="CHEBI:57945"/>
        <dbReference type="ChEBI" id="CHEBI:67139"/>
        <dbReference type="EC" id="1.17.1.8"/>
    </reaction>
</comment>
<keyword evidence="2" id="KW-0963">Cytoplasm</keyword>
<name>A0A077EMW3_9FLAO</name>
<dbReference type="FunFam" id="3.30.360.10:FF:000009">
    <property type="entry name" value="4-hydroxy-tetrahydrodipicolinate reductase"/>
    <property type="match status" value="1"/>
</dbReference>
<dbReference type="InterPro" id="IPR023940">
    <property type="entry name" value="DHDPR_bac"/>
</dbReference>
<dbReference type="STRING" id="1338011.BD94_3125"/>
<dbReference type="GO" id="GO:0019877">
    <property type="term" value="P:diaminopimelate biosynthetic process"/>
    <property type="evidence" value="ECO:0007669"/>
    <property type="project" value="UniProtKB-KW"/>
</dbReference>
<evidence type="ECO:0000313" key="16">
    <source>
        <dbReference type="EMBL" id="AIL46900.1"/>
    </source>
</evidence>
<dbReference type="eggNOG" id="COG0289">
    <property type="taxonomic scope" value="Bacteria"/>
</dbReference>
<dbReference type="SUPFAM" id="SSF51735">
    <property type="entry name" value="NAD(P)-binding Rossmann-fold domains"/>
    <property type="match status" value="1"/>
</dbReference>
<dbReference type="Proteomes" id="UP000028933">
    <property type="component" value="Chromosome"/>
</dbReference>
<dbReference type="PANTHER" id="PTHR20836">
    <property type="entry name" value="DIHYDRODIPICOLINATE REDUCTASE"/>
    <property type="match status" value="1"/>
</dbReference>
<dbReference type="AlphaFoldDB" id="A0A077EMW3"/>
<evidence type="ECO:0000256" key="8">
    <source>
        <dbReference type="ARBA" id="ARBA00023154"/>
    </source>
</evidence>
<dbReference type="HOGENOM" id="CLU_047479_0_1_10"/>
<evidence type="ECO:0000256" key="2">
    <source>
        <dbReference type="ARBA" id="ARBA00022490"/>
    </source>
</evidence>
<dbReference type="NCBIfam" id="TIGR00036">
    <property type="entry name" value="dapB"/>
    <property type="match status" value="1"/>
</dbReference>
<dbReference type="GO" id="GO:0005829">
    <property type="term" value="C:cytosol"/>
    <property type="evidence" value="ECO:0007669"/>
    <property type="project" value="TreeGrafter"/>
</dbReference>
<keyword evidence="4" id="KW-0521">NADP</keyword>
<evidence type="ECO:0000256" key="13">
    <source>
        <dbReference type="NCBIfam" id="TIGR00036"/>
    </source>
</evidence>
<evidence type="ECO:0000259" key="15">
    <source>
        <dbReference type="Pfam" id="PF05173"/>
    </source>
</evidence>
<dbReference type="Gene3D" id="3.40.50.720">
    <property type="entry name" value="NAD(P)-binding Rossmann-like Domain"/>
    <property type="match status" value="1"/>
</dbReference>
<evidence type="ECO:0000256" key="10">
    <source>
        <dbReference type="ARBA" id="ARBA00038983"/>
    </source>
</evidence>
<evidence type="ECO:0000259" key="14">
    <source>
        <dbReference type="Pfam" id="PF01113"/>
    </source>
</evidence>
<keyword evidence="7" id="KW-0520">NAD</keyword>
<keyword evidence="5" id="KW-0220">Diaminopimelate biosynthesis</keyword>
<dbReference type="Pfam" id="PF01113">
    <property type="entry name" value="DapB_N"/>
    <property type="match status" value="1"/>
</dbReference>
<evidence type="ECO:0000256" key="9">
    <source>
        <dbReference type="ARBA" id="ARBA00037922"/>
    </source>
</evidence>
<dbReference type="InterPro" id="IPR036291">
    <property type="entry name" value="NAD(P)-bd_dom_sf"/>
</dbReference>
<dbReference type="InterPro" id="IPR022663">
    <property type="entry name" value="DapB_C"/>
</dbReference>
<keyword evidence="6" id="KW-0560">Oxidoreductase</keyword>
<dbReference type="Pfam" id="PF05173">
    <property type="entry name" value="DapB_C"/>
    <property type="match status" value="1"/>
</dbReference>
<proteinExistence type="inferred from homology"/>
<comment type="similarity">
    <text evidence="1">Belongs to the DapB family.</text>
</comment>
<dbReference type="EMBL" id="CP007547">
    <property type="protein sequence ID" value="AIL46900.1"/>
    <property type="molecule type" value="Genomic_DNA"/>
</dbReference>
<dbReference type="KEGG" id="eao:BD94_3125"/>
<comment type="pathway">
    <text evidence="9">Amino-acid biosynthesis; L-lysine biosynthesis via DAP pathway; (S)-tetrahydrodipicolinate from L-aspartate: step 4/4.</text>
</comment>
<evidence type="ECO:0000256" key="11">
    <source>
        <dbReference type="ARBA" id="ARBA00049080"/>
    </source>
</evidence>
<evidence type="ECO:0000256" key="6">
    <source>
        <dbReference type="ARBA" id="ARBA00023002"/>
    </source>
</evidence>
<feature type="domain" description="Dihydrodipicolinate reductase N-terminal" evidence="14">
    <location>
        <begin position="3"/>
        <end position="127"/>
    </location>
</feature>
<evidence type="ECO:0000256" key="5">
    <source>
        <dbReference type="ARBA" id="ARBA00022915"/>
    </source>
</evidence>
<dbReference type="Gene3D" id="3.30.360.10">
    <property type="entry name" value="Dihydrodipicolinate Reductase, domain 2"/>
    <property type="match status" value="1"/>
</dbReference>
<reference evidence="16" key="2">
    <citation type="journal article" date="2015" name="Genome Biol. Evol.">
        <title>Complete Genome Sequence and Transcriptomic Analysis of the Novel Pathogen Elizabethkingia anophelis in Response to Oxidative Stress.</title>
        <authorList>
            <person name="Li Y."/>
            <person name="Liu Y."/>
            <person name="Chew S.C."/>
            <person name="Tay M."/>
            <person name="Salido M.M."/>
            <person name="Teo J."/>
            <person name="Lauro F.M."/>
            <person name="Givskov M."/>
            <person name="Yang L."/>
        </authorList>
    </citation>
    <scope>NUCLEOTIDE SEQUENCE</scope>
    <source>
        <strain evidence="16">NUHP1</strain>
    </source>
</reference>
<gene>
    <name evidence="16" type="ORF">BD94_3125</name>
</gene>
<keyword evidence="8" id="KW-0457">Lysine biosynthesis</keyword>
<evidence type="ECO:0000256" key="7">
    <source>
        <dbReference type="ARBA" id="ARBA00023027"/>
    </source>
</evidence>
<accession>A0A077EMW3</accession>
<dbReference type="EC" id="1.17.1.8" evidence="10 13"/>
<dbReference type="RefSeq" id="WP_021348234.1">
    <property type="nucleotide sequence ID" value="NZ_CP007547.1"/>
</dbReference>
<evidence type="ECO:0000313" key="17">
    <source>
        <dbReference type="Proteomes" id="UP000028933"/>
    </source>
</evidence>
<dbReference type="GO" id="GO:0008839">
    <property type="term" value="F:4-hydroxy-tetrahydrodipicolinate reductase"/>
    <property type="evidence" value="ECO:0007669"/>
    <property type="project" value="UniProtKB-UniRule"/>
</dbReference>
<evidence type="ECO:0000256" key="4">
    <source>
        <dbReference type="ARBA" id="ARBA00022857"/>
    </source>
</evidence>
<evidence type="ECO:0000256" key="1">
    <source>
        <dbReference type="ARBA" id="ARBA00006642"/>
    </source>
</evidence>
<dbReference type="GO" id="GO:0009089">
    <property type="term" value="P:lysine biosynthetic process via diaminopimelate"/>
    <property type="evidence" value="ECO:0007669"/>
    <property type="project" value="UniProtKB-UniRule"/>
</dbReference>
<dbReference type="InterPro" id="IPR000846">
    <property type="entry name" value="DapB_N"/>
</dbReference>
<dbReference type="PANTHER" id="PTHR20836:SF0">
    <property type="entry name" value="4-HYDROXY-TETRAHYDRODIPICOLINATE REDUCTASE 1, CHLOROPLASTIC-RELATED"/>
    <property type="match status" value="1"/>
</dbReference>
<comment type="catalytic activity">
    <reaction evidence="11">
        <text>(S)-2,3,4,5-tetrahydrodipicolinate + NADP(+) + H2O = (2S,4S)-4-hydroxy-2,3,4,5-tetrahydrodipicolinate + NADPH + H(+)</text>
        <dbReference type="Rhea" id="RHEA:35331"/>
        <dbReference type="ChEBI" id="CHEBI:15377"/>
        <dbReference type="ChEBI" id="CHEBI:15378"/>
        <dbReference type="ChEBI" id="CHEBI:16845"/>
        <dbReference type="ChEBI" id="CHEBI:57783"/>
        <dbReference type="ChEBI" id="CHEBI:58349"/>
        <dbReference type="ChEBI" id="CHEBI:67139"/>
        <dbReference type="EC" id="1.17.1.8"/>
    </reaction>
</comment>
<protein>
    <recommendedName>
        <fullName evidence="10 13">4-hydroxy-tetrahydrodipicolinate reductase</fullName>
        <ecNumber evidence="10 13">1.17.1.8</ecNumber>
    </recommendedName>
</protein>
<feature type="domain" description="Dihydrodipicolinate reductase C-terminal" evidence="15">
    <location>
        <begin position="131"/>
        <end position="256"/>
    </location>
</feature>
<reference evidence="16" key="1">
    <citation type="journal article" date="2013" name="Lancet">
        <title>First case of E anophelis outbreak in an intensive-care unit.</title>
        <authorList>
            <person name="Teo J."/>
            <person name="Tan S.Y."/>
            <person name="Tay M."/>
            <person name="Ding Y."/>
            <person name="Kjelleberg S."/>
            <person name="Givskov M."/>
            <person name="Lin R.T."/>
            <person name="Yang L."/>
        </authorList>
    </citation>
    <scope>NUCLEOTIDE SEQUENCE [LARGE SCALE GENOMIC DNA]</scope>
    <source>
        <strain evidence="16">NUHP1</strain>
    </source>
</reference>
<evidence type="ECO:0000256" key="12">
    <source>
        <dbReference type="ARBA" id="ARBA00049396"/>
    </source>
</evidence>
<dbReference type="SUPFAM" id="SSF55347">
    <property type="entry name" value="Glyceraldehyde-3-phosphate dehydrogenase-like, C-terminal domain"/>
    <property type="match status" value="1"/>
</dbReference>
<dbReference type="CDD" id="cd02274">
    <property type="entry name" value="DHDPR_N"/>
    <property type="match status" value="1"/>
</dbReference>